<evidence type="ECO:0000259" key="12">
    <source>
        <dbReference type="PROSITE" id="PS50011"/>
    </source>
</evidence>
<comment type="caution">
    <text evidence="13">The sequence shown here is derived from an EMBL/GenBank/DDBJ whole genome shotgun (WGS) entry which is preliminary data.</text>
</comment>
<organism evidence="13 14">
    <name type="scientific">Panicum miliaceum</name>
    <name type="common">Proso millet</name>
    <name type="synonym">Broomcorn millet</name>
    <dbReference type="NCBI Taxonomy" id="4540"/>
    <lineage>
        <taxon>Eukaryota</taxon>
        <taxon>Viridiplantae</taxon>
        <taxon>Streptophyta</taxon>
        <taxon>Embryophyta</taxon>
        <taxon>Tracheophyta</taxon>
        <taxon>Spermatophyta</taxon>
        <taxon>Magnoliopsida</taxon>
        <taxon>Liliopsida</taxon>
        <taxon>Poales</taxon>
        <taxon>Poaceae</taxon>
        <taxon>PACMAD clade</taxon>
        <taxon>Panicoideae</taxon>
        <taxon>Panicodae</taxon>
        <taxon>Paniceae</taxon>
        <taxon>Panicinae</taxon>
        <taxon>Panicum</taxon>
        <taxon>Panicum sect. Panicum</taxon>
    </lineage>
</organism>
<name>A0A3L6QFY9_PANMI</name>
<feature type="region of interest" description="Disordered" evidence="11">
    <location>
        <begin position="122"/>
        <end position="143"/>
    </location>
</feature>
<dbReference type="InterPro" id="IPR000719">
    <property type="entry name" value="Prot_kinase_dom"/>
</dbReference>
<dbReference type="PROSITE" id="PS50011">
    <property type="entry name" value="PROTEIN_KINASE_DOM"/>
    <property type="match status" value="1"/>
</dbReference>
<dbReference type="Gene3D" id="3.30.200.20">
    <property type="entry name" value="Phosphorylase Kinase, domain 1"/>
    <property type="match status" value="1"/>
</dbReference>
<feature type="binding site" evidence="10">
    <location>
        <position position="564"/>
    </location>
    <ligand>
        <name>ATP</name>
        <dbReference type="ChEBI" id="CHEBI:30616"/>
    </ligand>
</feature>
<evidence type="ECO:0000256" key="9">
    <source>
        <dbReference type="ARBA" id="ARBA00048679"/>
    </source>
</evidence>
<keyword evidence="7 10" id="KW-0067">ATP-binding</keyword>
<dbReference type="Gene3D" id="1.10.510.10">
    <property type="entry name" value="Transferase(Phosphotransferase) domain 1"/>
    <property type="match status" value="1"/>
</dbReference>
<keyword evidence="4" id="KW-0808">Transferase</keyword>
<proteinExistence type="inferred from homology"/>
<comment type="similarity">
    <text evidence="1">Belongs to the protein kinase superfamily. TKL Ser/Thr protein kinase family. RAF subfamily.</text>
</comment>
<dbReference type="STRING" id="4540.A0A3L6QFY9"/>
<dbReference type="GO" id="GO:0005524">
    <property type="term" value="F:ATP binding"/>
    <property type="evidence" value="ECO:0007669"/>
    <property type="project" value="UniProtKB-UniRule"/>
</dbReference>
<dbReference type="OrthoDB" id="339325at2759"/>
<dbReference type="InterPro" id="IPR055164">
    <property type="entry name" value="EDR1/CTR1/ARMC3-like_pept-like"/>
</dbReference>
<comment type="catalytic activity">
    <reaction evidence="8">
        <text>L-threonyl-[protein] + ATP = O-phospho-L-threonyl-[protein] + ADP + H(+)</text>
        <dbReference type="Rhea" id="RHEA:46608"/>
        <dbReference type="Rhea" id="RHEA-COMP:11060"/>
        <dbReference type="Rhea" id="RHEA-COMP:11605"/>
        <dbReference type="ChEBI" id="CHEBI:15378"/>
        <dbReference type="ChEBI" id="CHEBI:30013"/>
        <dbReference type="ChEBI" id="CHEBI:30616"/>
        <dbReference type="ChEBI" id="CHEBI:61977"/>
        <dbReference type="ChEBI" id="CHEBI:456216"/>
        <dbReference type="EC" id="2.7.11.1"/>
    </reaction>
</comment>
<dbReference type="PANTHER" id="PTHR44329:SF255">
    <property type="entry name" value="OS02G0527600 PROTEIN"/>
    <property type="match status" value="1"/>
</dbReference>
<reference evidence="14" key="1">
    <citation type="journal article" date="2019" name="Nat. Commun.">
        <title>The genome of broomcorn millet.</title>
        <authorList>
            <person name="Zou C."/>
            <person name="Miki D."/>
            <person name="Li D."/>
            <person name="Tang Q."/>
            <person name="Xiao L."/>
            <person name="Rajput S."/>
            <person name="Deng P."/>
            <person name="Jia W."/>
            <person name="Huang R."/>
            <person name="Zhang M."/>
            <person name="Sun Y."/>
            <person name="Hu J."/>
            <person name="Fu X."/>
            <person name="Schnable P.S."/>
            <person name="Li F."/>
            <person name="Zhang H."/>
            <person name="Feng B."/>
            <person name="Zhu X."/>
            <person name="Liu R."/>
            <person name="Schnable J.C."/>
            <person name="Zhu J.-K."/>
            <person name="Zhang H."/>
        </authorList>
    </citation>
    <scope>NUCLEOTIDE SEQUENCE [LARGE SCALE GENOMIC DNA]</scope>
</reference>
<evidence type="ECO:0000256" key="1">
    <source>
        <dbReference type="ARBA" id="ARBA00010507"/>
    </source>
</evidence>
<dbReference type="EC" id="2.7.11.1" evidence="2"/>
<feature type="compositionally biased region" description="Low complexity" evidence="11">
    <location>
        <begin position="66"/>
        <end position="83"/>
    </location>
</feature>
<evidence type="ECO:0000256" key="11">
    <source>
        <dbReference type="SAM" id="MobiDB-lite"/>
    </source>
</evidence>
<evidence type="ECO:0000256" key="10">
    <source>
        <dbReference type="PROSITE-ProRule" id="PRU10141"/>
    </source>
</evidence>
<evidence type="ECO:0000256" key="5">
    <source>
        <dbReference type="ARBA" id="ARBA00022741"/>
    </source>
</evidence>
<keyword evidence="3" id="KW-0723">Serine/threonine-protein kinase</keyword>
<dbReference type="InterPro" id="IPR017441">
    <property type="entry name" value="Protein_kinase_ATP_BS"/>
</dbReference>
<evidence type="ECO:0000256" key="3">
    <source>
        <dbReference type="ARBA" id="ARBA00022527"/>
    </source>
</evidence>
<keyword evidence="5 10" id="KW-0547">Nucleotide-binding</keyword>
<evidence type="ECO:0000256" key="6">
    <source>
        <dbReference type="ARBA" id="ARBA00022777"/>
    </source>
</evidence>
<evidence type="ECO:0000256" key="8">
    <source>
        <dbReference type="ARBA" id="ARBA00047899"/>
    </source>
</evidence>
<feature type="compositionally biased region" description="Basic and acidic residues" evidence="11">
    <location>
        <begin position="122"/>
        <end position="131"/>
    </location>
</feature>
<dbReference type="Pfam" id="PF07714">
    <property type="entry name" value="PK_Tyr_Ser-Thr"/>
    <property type="match status" value="1"/>
</dbReference>
<keyword evidence="6" id="KW-0418">Kinase</keyword>
<evidence type="ECO:0000256" key="2">
    <source>
        <dbReference type="ARBA" id="ARBA00012513"/>
    </source>
</evidence>
<dbReference type="GO" id="GO:0004674">
    <property type="term" value="F:protein serine/threonine kinase activity"/>
    <property type="evidence" value="ECO:0007669"/>
    <property type="project" value="UniProtKB-KW"/>
</dbReference>
<gene>
    <name evidence="13" type="ORF">C2845_PM12G15780</name>
</gene>
<dbReference type="AlphaFoldDB" id="A0A3L6QFY9"/>
<keyword evidence="14" id="KW-1185">Reference proteome</keyword>
<comment type="catalytic activity">
    <reaction evidence="9">
        <text>L-seryl-[protein] + ATP = O-phospho-L-seryl-[protein] + ADP + H(+)</text>
        <dbReference type="Rhea" id="RHEA:17989"/>
        <dbReference type="Rhea" id="RHEA-COMP:9863"/>
        <dbReference type="Rhea" id="RHEA-COMP:11604"/>
        <dbReference type="ChEBI" id="CHEBI:15378"/>
        <dbReference type="ChEBI" id="CHEBI:29999"/>
        <dbReference type="ChEBI" id="CHEBI:30616"/>
        <dbReference type="ChEBI" id="CHEBI:83421"/>
        <dbReference type="ChEBI" id="CHEBI:456216"/>
        <dbReference type="EC" id="2.7.11.1"/>
    </reaction>
</comment>
<sequence>MMKDAKWPHAAASAGGRRAAGAPYALLASSPPASVGNGGCSPHYPPAPASDDDGGPASFDAAVASARPPFQQQQQPAQRNNGPQLGVADWLLLQRQSSGSSVGGDDGEGSSTASTLANAAAEYRDRGDADRPPSSSGGKSWAQQAEEAYHLQLALALRLCSEASSAADPNFLDSSSNAAADHLQHIASPQSLSYRFWVNGSLSYSDKVPDGFYIIQGMDPFIWTLCNDVHDGGRVPSIESLKAVNPTESSIEAVIVDKVADYELRQLISMAIDVSRNRADSKEIATRLAGVVSAKMGGSVAATEEHELGPRWRETVGFLKISSGSVVLPIGKLSIGFCCHRALLFKTLADSINLLCRIVKGCKYCKAGAAASCLVRFDHDREYLIDLIGNPGFLSEPDSLLNGLSSISVSSPLRPPKHNSVDIADNFKSLAKQYFLDCQALNLMFSDPAAGIFLRTEQFINLDEAVGSNLGPNSSHGTNSDCQATFPHLKAGAQLGSQDENFIMRRSFPEDTQSGLSDPFSDMSLDIEDLIIPWSELVLKEKIGAGSFGTVHCADWNGSDVAVKILMEQDFHPERLKEFLREVAIMRSLRHPNIVLLMGAVTQPPNLSIVTEYLSRGSLYRLLHRHSARENLDERRRLSMAFDVVVAAVGFKGRRLEIPSSIDPKVAALIDSCWVREPWRRPSFASIMESLKPLIKTLPPNELPEEN</sequence>
<accession>A0A3L6QFY9</accession>
<dbReference type="PANTHER" id="PTHR44329">
    <property type="entry name" value="SERINE/THREONINE-PROTEIN KINASE TNNI3K-RELATED"/>
    <property type="match status" value="1"/>
</dbReference>
<evidence type="ECO:0000313" key="13">
    <source>
        <dbReference type="EMBL" id="RLM78867.1"/>
    </source>
</evidence>
<dbReference type="Pfam" id="PF14381">
    <property type="entry name" value="EDR1_CTR1_ARMC3_pept"/>
    <property type="match status" value="1"/>
</dbReference>
<feature type="domain" description="Protein kinase" evidence="12">
    <location>
        <begin position="537"/>
        <end position="707"/>
    </location>
</feature>
<dbReference type="Proteomes" id="UP000275267">
    <property type="component" value="Unassembled WGS sequence"/>
</dbReference>
<evidence type="ECO:0000313" key="14">
    <source>
        <dbReference type="Proteomes" id="UP000275267"/>
    </source>
</evidence>
<dbReference type="SUPFAM" id="SSF56112">
    <property type="entry name" value="Protein kinase-like (PK-like)"/>
    <property type="match status" value="2"/>
</dbReference>
<dbReference type="InterPro" id="IPR011009">
    <property type="entry name" value="Kinase-like_dom_sf"/>
</dbReference>
<dbReference type="FunFam" id="3.30.200.20:FF:000060">
    <property type="entry name" value="Serine/threonine-protein kinase isoform 1"/>
    <property type="match status" value="1"/>
</dbReference>
<protein>
    <recommendedName>
        <fullName evidence="2">non-specific serine/threonine protein kinase</fullName>
        <ecNumber evidence="2">2.7.11.1</ecNumber>
    </recommendedName>
</protein>
<dbReference type="InterPro" id="IPR001245">
    <property type="entry name" value="Ser-Thr/Tyr_kinase_cat_dom"/>
</dbReference>
<dbReference type="InterPro" id="IPR051681">
    <property type="entry name" value="Ser/Thr_Kinases-Pseudokinases"/>
</dbReference>
<dbReference type="PROSITE" id="PS00107">
    <property type="entry name" value="PROTEIN_KINASE_ATP"/>
    <property type="match status" value="1"/>
</dbReference>
<feature type="region of interest" description="Disordered" evidence="11">
    <location>
        <begin position="27"/>
        <end position="83"/>
    </location>
</feature>
<evidence type="ECO:0000256" key="4">
    <source>
        <dbReference type="ARBA" id="ARBA00022679"/>
    </source>
</evidence>
<dbReference type="EMBL" id="PQIB02000012">
    <property type="protein sequence ID" value="RLM78867.1"/>
    <property type="molecule type" value="Genomic_DNA"/>
</dbReference>
<evidence type="ECO:0000256" key="7">
    <source>
        <dbReference type="ARBA" id="ARBA00022840"/>
    </source>
</evidence>
<feature type="compositionally biased region" description="Polar residues" evidence="11">
    <location>
        <begin position="133"/>
        <end position="143"/>
    </location>
</feature>